<keyword evidence="2" id="KW-1185">Reference proteome</keyword>
<sequence length="148" mass="16847">MINCQVSKLLASEFIERQYSEPKDEIVSSNPPVLRISVDHFSIISEHLQWIWRTQILALFCPIAGSNTDVSKIKTEGYWINVPYDWLGNHDYGVDDKLRRCQCTCLSAAEILVMSDQDHLSFVSPELNPQLIEALPIKNMISMPAVKV</sequence>
<protein>
    <submittedName>
        <fullName evidence="1">Uncharacterized protein</fullName>
    </submittedName>
</protein>
<proteinExistence type="predicted"/>
<name>A0A1E1KDL5_9HELO</name>
<gene>
    <name evidence="1" type="ORF">RAG0_04668</name>
</gene>
<dbReference type="AlphaFoldDB" id="A0A1E1KDL5"/>
<accession>A0A1E1KDL5</accession>
<dbReference type="Proteomes" id="UP000178912">
    <property type="component" value="Unassembled WGS sequence"/>
</dbReference>
<organism evidence="1 2">
    <name type="scientific">Rhynchosporium agropyri</name>
    <dbReference type="NCBI Taxonomy" id="914238"/>
    <lineage>
        <taxon>Eukaryota</taxon>
        <taxon>Fungi</taxon>
        <taxon>Dikarya</taxon>
        <taxon>Ascomycota</taxon>
        <taxon>Pezizomycotina</taxon>
        <taxon>Leotiomycetes</taxon>
        <taxon>Helotiales</taxon>
        <taxon>Ploettnerulaceae</taxon>
        <taxon>Rhynchosporium</taxon>
    </lineage>
</organism>
<evidence type="ECO:0000313" key="2">
    <source>
        <dbReference type="Proteomes" id="UP000178912"/>
    </source>
</evidence>
<reference evidence="2" key="1">
    <citation type="submission" date="2016-03" db="EMBL/GenBank/DDBJ databases">
        <authorList>
            <person name="Guldener U."/>
        </authorList>
    </citation>
    <scope>NUCLEOTIDE SEQUENCE [LARGE SCALE GENOMIC DNA]</scope>
    <source>
        <strain evidence="2">04CH-RAC-A.6.1</strain>
    </source>
</reference>
<dbReference type="OrthoDB" id="3539323at2759"/>
<dbReference type="EMBL" id="FJUX01000020">
    <property type="protein sequence ID" value="CZS94824.1"/>
    <property type="molecule type" value="Genomic_DNA"/>
</dbReference>
<evidence type="ECO:0000313" key="1">
    <source>
        <dbReference type="EMBL" id="CZS94824.1"/>
    </source>
</evidence>